<dbReference type="EMBL" id="JABCUS010000006">
    <property type="protein sequence ID" value="NMX03033.1"/>
    <property type="molecule type" value="Genomic_DNA"/>
</dbReference>
<evidence type="ECO:0000313" key="2">
    <source>
        <dbReference type="EMBL" id="NMX03033.1"/>
    </source>
</evidence>
<dbReference type="Proteomes" id="UP000578252">
    <property type="component" value="Unassembled WGS sequence"/>
</dbReference>
<name>A0A7Y0USR1_9ACTO</name>
<evidence type="ECO:0000313" key="4">
    <source>
        <dbReference type="Proteomes" id="UP000578252"/>
    </source>
</evidence>
<evidence type="ECO:0000313" key="1">
    <source>
        <dbReference type="EMBL" id="NMW65726.1"/>
    </source>
</evidence>
<dbReference type="AlphaFoldDB" id="A0A7Y0USR1"/>
<proteinExistence type="predicted"/>
<comment type="caution">
    <text evidence="2">The sequence shown here is derived from an EMBL/GenBank/DDBJ whole genome shotgun (WGS) entry which is preliminary data.</text>
</comment>
<sequence length="45" mass="4756">MLNLPPAFASVMPGTGVSNLRESGCVLPENVTPPPKSFEFDTPNP</sequence>
<evidence type="ECO:0000313" key="3">
    <source>
        <dbReference type="Proteomes" id="UP000575397"/>
    </source>
</evidence>
<dbReference type="EMBL" id="JABCUR010000009">
    <property type="protein sequence ID" value="NMW65726.1"/>
    <property type="molecule type" value="Genomic_DNA"/>
</dbReference>
<protein>
    <submittedName>
        <fullName evidence="2">Molybdopterin oxidoreductase</fullName>
    </submittedName>
</protein>
<dbReference type="Proteomes" id="UP000575397">
    <property type="component" value="Unassembled WGS sequence"/>
</dbReference>
<gene>
    <name evidence="2" type="ORF">HHJ77_03555</name>
    <name evidence="1" type="ORF">HHJ78_09430</name>
</gene>
<reference evidence="3 4" key="1">
    <citation type="submission" date="2020-04" db="EMBL/GenBank/DDBJ databases">
        <title>Antimicrobial susceptibility and clonality of vaginal-derived multi-drug resistant Mobiluncus isolates in China.</title>
        <authorList>
            <person name="Zhang X."/>
        </authorList>
    </citation>
    <scope>NUCLEOTIDE SEQUENCE [LARGE SCALE GENOMIC DNA]</scope>
    <source>
        <strain evidence="2 3">12</strain>
        <strain evidence="1 4">13</strain>
    </source>
</reference>
<accession>A0A7Y0USR1</accession>
<organism evidence="2 3">
    <name type="scientific">Mobiluncus mulieris</name>
    <dbReference type="NCBI Taxonomy" id="2052"/>
    <lineage>
        <taxon>Bacteria</taxon>
        <taxon>Bacillati</taxon>
        <taxon>Actinomycetota</taxon>
        <taxon>Actinomycetes</taxon>
        <taxon>Actinomycetales</taxon>
        <taxon>Actinomycetaceae</taxon>
        <taxon>Mobiluncus</taxon>
    </lineage>
</organism>